<evidence type="ECO:0000259" key="2">
    <source>
        <dbReference type="PROSITE" id="PS50974"/>
    </source>
</evidence>
<dbReference type="Gene3D" id="3.10.196.10">
    <property type="entry name" value="Vitamin B12-dependent methionine synthase, activation domain"/>
    <property type="match status" value="1"/>
</dbReference>
<dbReference type="Proteomes" id="UP000784286">
    <property type="component" value="Unassembled WGS sequence"/>
</dbReference>
<dbReference type="SUPFAM" id="SSF56507">
    <property type="entry name" value="Methionine synthase activation domain-like"/>
    <property type="match status" value="1"/>
</dbReference>
<gene>
    <name evidence="3" type="ORF">H9928_05825</name>
</gene>
<dbReference type="PROSITE" id="PS50974">
    <property type="entry name" value="ADOMET_ACTIVATION"/>
    <property type="match status" value="1"/>
</dbReference>
<dbReference type="InterPro" id="IPR004223">
    <property type="entry name" value="VitB12-dep_Met_synth_activ_dom"/>
</dbReference>
<reference evidence="3" key="1">
    <citation type="journal article" date="2021" name="PeerJ">
        <title>Extensive microbial diversity within the chicken gut microbiome revealed by metagenomics and culture.</title>
        <authorList>
            <person name="Gilroy R."/>
            <person name="Ravi A."/>
            <person name="Getino M."/>
            <person name="Pursley I."/>
            <person name="Horton D.L."/>
            <person name="Alikhan N.F."/>
            <person name="Baker D."/>
            <person name="Gharbi K."/>
            <person name="Hall N."/>
            <person name="Watson M."/>
            <person name="Adriaenssens E.M."/>
            <person name="Foster-Nyarko E."/>
            <person name="Jarju S."/>
            <person name="Secka A."/>
            <person name="Antonio M."/>
            <person name="Oren A."/>
            <person name="Chaudhuri R.R."/>
            <person name="La Ragione R."/>
            <person name="Hildebrand F."/>
            <person name="Pallen M.J."/>
        </authorList>
    </citation>
    <scope>NUCLEOTIDE SEQUENCE</scope>
    <source>
        <strain evidence="3">8470</strain>
    </source>
</reference>
<protein>
    <submittedName>
        <fullName evidence="3">5-methyltetrahydrofolate--homocysteine methyltransferase</fullName>
    </submittedName>
</protein>
<dbReference type="GO" id="GO:0032259">
    <property type="term" value="P:methylation"/>
    <property type="evidence" value="ECO:0007669"/>
    <property type="project" value="UniProtKB-KW"/>
</dbReference>
<evidence type="ECO:0000313" key="3">
    <source>
        <dbReference type="EMBL" id="MBU3856063.1"/>
    </source>
</evidence>
<dbReference type="Pfam" id="PF02965">
    <property type="entry name" value="Met_synt_B12"/>
    <property type="match status" value="1"/>
</dbReference>
<dbReference type="GO" id="GO:0008705">
    <property type="term" value="F:methionine synthase activity"/>
    <property type="evidence" value="ECO:0007669"/>
    <property type="project" value="InterPro"/>
</dbReference>
<dbReference type="InterPro" id="IPR050554">
    <property type="entry name" value="Met_Synthase/Corrinoid"/>
</dbReference>
<sequence length="301" mass="34318">MQTGITTVTYRVHELVEYINWIYFFHAWGFQPRFATIADIHGCDACRAGWLASFQTNDRQKASEAMQLHKEAMRMLRSLDEEFRVYAVYKLMDANSDGDNLLLDGTVFPLLRQQTRIAPDNPFLCLSDFVRPLSSGICDTVGGFATTVDPTMEELYQNDDFKCLLVKTLAERLAEAAAERTHELVRKEVWGYAKDENLTIKQLLREDYQGIRPAVGYPSLPDISVSFLLDRLIDMKRIGIRLTENGMMYPHASVCGLMFAHPASKYFSVGKIGLDQLQDYALRRGMSVEDMKKYLAANLQN</sequence>
<accession>A0A948X611</accession>
<proteinExistence type="predicted"/>
<dbReference type="AlphaFoldDB" id="A0A948X611"/>
<dbReference type="GO" id="GO:0005829">
    <property type="term" value="C:cytosol"/>
    <property type="evidence" value="ECO:0007669"/>
    <property type="project" value="TreeGrafter"/>
</dbReference>
<dbReference type="InterPro" id="IPR037010">
    <property type="entry name" value="VitB12-dep_Met_synth_activ_sf"/>
</dbReference>
<keyword evidence="1" id="KW-0808">Transferase</keyword>
<keyword evidence="1 3" id="KW-0489">Methyltransferase</keyword>
<feature type="domain" description="AdoMet activation" evidence="2">
    <location>
        <begin position="1"/>
        <end position="301"/>
    </location>
</feature>
<comment type="caution">
    <text evidence="3">The sequence shown here is derived from an EMBL/GenBank/DDBJ whole genome shotgun (WGS) entry which is preliminary data.</text>
</comment>
<evidence type="ECO:0000256" key="1">
    <source>
        <dbReference type="PROSITE-ProRule" id="PRU00346"/>
    </source>
</evidence>
<dbReference type="Gene3D" id="1.10.288.10">
    <property type="entry name" value="Cobalamin-dependent Methionine Synthase, domain 2"/>
    <property type="match status" value="1"/>
</dbReference>
<evidence type="ECO:0000313" key="4">
    <source>
        <dbReference type="Proteomes" id="UP000784286"/>
    </source>
</evidence>
<dbReference type="EMBL" id="JAHLFJ010000053">
    <property type="protein sequence ID" value="MBU3856063.1"/>
    <property type="molecule type" value="Genomic_DNA"/>
</dbReference>
<name>A0A948X611_9BACT</name>
<reference evidence="3" key="2">
    <citation type="submission" date="2021-04" db="EMBL/GenBank/DDBJ databases">
        <authorList>
            <person name="Gilroy R."/>
        </authorList>
    </citation>
    <scope>NUCLEOTIDE SEQUENCE</scope>
    <source>
        <strain evidence="3">8470</strain>
    </source>
</reference>
<organism evidence="3 4">
    <name type="scientific">Candidatus Phocaeicola excrementipullorum</name>
    <dbReference type="NCBI Taxonomy" id="2838731"/>
    <lineage>
        <taxon>Bacteria</taxon>
        <taxon>Pseudomonadati</taxon>
        <taxon>Bacteroidota</taxon>
        <taxon>Bacteroidia</taxon>
        <taxon>Bacteroidales</taxon>
        <taxon>Bacteroidaceae</taxon>
        <taxon>Phocaeicola</taxon>
    </lineage>
</organism>
<dbReference type="PANTHER" id="PTHR45833">
    <property type="entry name" value="METHIONINE SYNTHASE"/>
    <property type="match status" value="1"/>
</dbReference>